<dbReference type="KEGG" id="ocy:OSSY52_10860"/>
<keyword evidence="2" id="KW-1185">Reference proteome</keyword>
<dbReference type="InterPro" id="IPR003772">
    <property type="entry name" value="YceD"/>
</dbReference>
<gene>
    <name evidence="1" type="ORF">OSSY52_10860</name>
</gene>
<dbReference type="PANTHER" id="PTHR34374">
    <property type="entry name" value="LARGE RIBOSOMAL RNA SUBUNIT ACCUMULATION PROTEIN YCED HOMOLOG 1, CHLOROPLASTIC"/>
    <property type="match status" value="1"/>
</dbReference>
<dbReference type="Pfam" id="PF02620">
    <property type="entry name" value="YceD"/>
    <property type="match status" value="1"/>
</dbReference>
<dbReference type="InParanoid" id="A0A7G1G4C8"/>
<dbReference type="Proteomes" id="UP000516361">
    <property type="component" value="Chromosome"/>
</dbReference>
<dbReference type="AlphaFoldDB" id="A0A7G1G4C8"/>
<dbReference type="PANTHER" id="PTHR34374:SF1">
    <property type="entry name" value="LARGE RIBOSOMAL RNA SUBUNIT ACCUMULATION PROTEIN YCED HOMOLOG 1, CHLOROPLASTIC"/>
    <property type="match status" value="1"/>
</dbReference>
<evidence type="ECO:0000313" key="2">
    <source>
        <dbReference type="Proteomes" id="UP000516361"/>
    </source>
</evidence>
<name>A0A7G1G4C8_9BACT</name>
<dbReference type="RefSeq" id="WP_190616008.1">
    <property type="nucleotide sequence ID" value="NZ_AP018712.1"/>
</dbReference>
<organism evidence="1 2">
    <name type="scientific">Tepiditoga spiralis</name>
    <dbReference type="NCBI Taxonomy" id="2108365"/>
    <lineage>
        <taxon>Bacteria</taxon>
        <taxon>Thermotogati</taxon>
        <taxon>Thermotogota</taxon>
        <taxon>Thermotogae</taxon>
        <taxon>Petrotogales</taxon>
        <taxon>Petrotogaceae</taxon>
        <taxon>Tepiditoga</taxon>
    </lineage>
</organism>
<proteinExistence type="predicted"/>
<sequence length="184" mass="21492">MLNEHLKSKKLEIQIESFEKTFKNSIEITWDKIKLLSEDAKFLSPIKVEFNLKKLKNGIEVYGTVDTELELSCSRCLEKFNHKINGQFEAFYIKKEHMELNEKEELSDLENTIYYENSEIDLTERVIEAIILAVPDIPLCKNDCKGLCPICGENLNEHPDHNCEVEDIDPRFEKLKQLLDNNLD</sequence>
<reference evidence="1 2" key="1">
    <citation type="submission" date="2018-06" db="EMBL/GenBank/DDBJ databases">
        <title>Genome sequencing of Oceanotoga sp. sy52.</title>
        <authorList>
            <person name="Mori K."/>
        </authorList>
    </citation>
    <scope>NUCLEOTIDE SEQUENCE [LARGE SCALE GENOMIC DNA]</scope>
    <source>
        <strain evidence="2">sy52</strain>
    </source>
</reference>
<dbReference type="EMBL" id="AP018712">
    <property type="protein sequence ID" value="BBE30945.1"/>
    <property type="molecule type" value="Genomic_DNA"/>
</dbReference>
<evidence type="ECO:0000313" key="1">
    <source>
        <dbReference type="EMBL" id="BBE30945.1"/>
    </source>
</evidence>
<protein>
    <recommendedName>
        <fullName evidence="3">DNA-binding protein</fullName>
    </recommendedName>
</protein>
<accession>A0A7G1G4C8</accession>
<dbReference type="FunCoup" id="A0A7G1G4C8">
    <property type="interactions" value="51"/>
</dbReference>
<evidence type="ECO:0008006" key="3">
    <source>
        <dbReference type="Google" id="ProtNLM"/>
    </source>
</evidence>